<sequence>MSHITRRKFIQTSTTAGIGILGAPAILSTENKGDKLRVAFIGTGGINKRHIDDTISHGDICGAYCDVDANLYGNIHKGIKGLETEGKTWLAKQWKAAKPFQDYREMFDKAADSFDAVMIGTPDHSHYPATVLAMEHGKHVFTQKPLTHTVWEARQLAMACDKYKLATQMGNQGHANEGNRQIAAYVQGGHLGDIKEIHCFTNRPVWPQGFICPPGGDPVPESLDWQSWLGPAAERPFLGERGLDAGRKKKRGGCYHQFNWRGWLDFGGGALADMACHTMDSIFMSLDPGFPTHVEALNVDTMTDSAFPKGSTLKWTFGPTATRPGFDVYWYDGTDNAYIDKNGNPRRHERLEEIAKGAKLSNSGNIYVGTERTLLVSGDYGDSCRIIPDDARIELAKELKEKTGDHRPARVYEPSIGHHTEFREAAIGNKPYEYPGSNFKYAGPFTETIQLGNVCLHFPGKKLKWDGPKLRFKNSREANKLINKEYREGWDFKLSKV</sequence>
<dbReference type="InterPro" id="IPR006311">
    <property type="entry name" value="TAT_signal"/>
</dbReference>
<feature type="domain" description="Gfo/Idh/MocA-like oxidoreductase N-terminal" evidence="1">
    <location>
        <begin position="36"/>
        <end position="169"/>
    </location>
</feature>
<dbReference type="GO" id="GO:0000166">
    <property type="term" value="F:nucleotide binding"/>
    <property type="evidence" value="ECO:0007669"/>
    <property type="project" value="InterPro"/>
</dbReference>
<comment type="caution">
    <text evidence="3">The sequence shown here is derived from an EMBL/GenBank/DDBJ whole genome shotgun (WGS) entry which is preliminary data.</text>
</comment>
<dbReference type="EMBL" id="JAENIL010000018">
    <property type="protein sequence ID" value="MBK1877451.1"/>
    <property type="molecule type" value="Genomic_DNA"/>
</dbReference>
<dbReference type="RefSeq" id="WP_200355666.1">
    <property type="nucleotide sequence ID" value="NZ_JAENIL010000018.1"/>
</dbReference>
<dbReference type="Pfam" id="PF19051">
    <property type="entry name" value="GFO_IDH_MocA_C2"/>
    <property type="match status" value="1"/>
</dbReference>
<dbReference type="PANTHER" id="PTHR43818">
    <property type="entry name" value="BCDNA.GH03377"/>
    <property type="match status" value="1"/>
</dbReference>
<dbReference type="InterPro" id="IPR043906">
    <property type="entry name" value="Gfo/Idh/MocA_OxRdtase_bact_C"/>
</dbReference>
<protein>
    <submittedName>
        <fullName evidence="3">Gfo/Idh/MocA family oxidoreductase</fullName>
    </submittedName>
</protein>
<dbReference type="PANTHER" id="PTHR43818:SF10">
    <property type="entry name" value="NADH-DEPENDENT DEHYDROGENASE-RELATED"/>
    <property type="match status" value="1"/>
</dbReference>
<dbReference type="PROSITE" id="PS51318">
    <property type="entry name" value="TAT"/>
    <property type="match status" value="1"/>
</dbReference>
<evidence type="ECO:0000313" key="4">
    <source>
        <dbReference type="Proteomes" id="UP000617628"/>
    </source>
</evidence>
<evidence type="ECO:0000259" key="1">
    <source>
        <dbReference type="Pfam" id="PF01408"/>
    </source>
</evidence>
<proteinExistence type="predicted"/>
<evidence type="ECO:0000259" key="2">
    <source>
        <dbReference type="Pfam" id="PF19051"/>
    </source>
</evidence>
<name>A0A934RVW2_9BACT</name>
<dbReference type="InterPro" id="IPR000683">
    <property type="entry name" value="Gfo/Idh/MocA-like_OxRdtase_N"/>
</dbReference>
<dbReference type="InterPro" id="IPR050463">
    <property type="entry name" value="Gfo/Idh/MocA_oxidrdct_glycsds"/>
</dbReference>
<dbReference type="SUPFAM" id="SSF55347">
    <property type="entry name" value="Glyceraldehyde-3-phosphate dehydrogenase-like, C-terminal domain"/>
    <property type="match status" value="1"/>
</dbReference>
<dbReference type="Gene3D" id="3.40.50.720">
    <property type="entry name" value="NAD(P)-binding Rossmann-like Domain"/>
    <property type="match status" value="1"/>
</dbReference>
<accession>A0A934RVW2</accession>
<organism evidence="3 4">
    <name type="scientific">Pelagicoccus mobilis</name>
    <dbReference type="NCBI Taxonomy" id="415221"/>
    <lineage>
        <taxon>Bacteria</taxon>
        <taxon>Pseudomonadati</taxon>
        <taxon>Verrucomicrobiota</taxon>
        <taxon>Opitutia</taxon>
        <taxon>Puniceicoccales</taxon>
        <taxon>Pelagicoccaceae</taxon>
        <taxon>Pelagicoccus</taxon>
    </lineage>
</organism>
<dbReference type="Proteomes" id="UP000617628">
    <property type="component" value="Unassembled WGS sequence"/>
</dbReference>
<keyword evidence="4" id="KW-1185">Reference proteome</keyword>
<dbReference type="Pfam" id="PF01408">
    <property type="entry name" value="GFO_IDH_MocA"/>
    <property type="match status" value="1"/>
</dbReference>
<dbReference type="Gene3D" id="3.30.360.10">
    <property type="entry name" value="Dihydrodipicolinate Reductase, domain 2"/>
    <property type="match status" value="1"/>
</dbReference>
<feature type="domain" description="Gfo/Idh/MocA-like oxidoreductase bacterial type C-terminal" evidence="2">
    <location>
        <begin position="217"/>
        <end position="296"/>
    </location>
</feature>
<evidence type="ECO:0000313" key="3">
    <source>
        <dbReference type="EMBL" id="MBK1877451.1"/>
    </source>
</evidence>
<dbReference type="InterPro" id="IPR036291">
    <property type="entry name" value="NAD(P)-bd_dom_sf"/>
</dbReference>
<dbReference type="AlphaFoldDB" id="A0A934RVW2"/>
<gene>
    <name evidence="3" type="ORF">JIN87_11280</name>
</gene>
<reference evidence="3" key="1">
    <citation type="submission" date="2021-01" db="EMBL/GenBank/DDBJ databases">
        <title>Modified the classification status of verrucomicrobia.</title>
        <authorList>
            <person name="Feng X."/>
        </authorList>
    </citation>
    <scope>NUCLEOTIDE SEQUENCE</scope>
    <source>
        <strain evidence="3">KCTC 13126</strain>
    </source>
</reference>
<dbReference type="SUPFAM" id="SSF51735">
    <property type="entry name" value="NAD(P)-binding Rossmann-fold domains"/>
    <property type="match status" value="1"/>
</dbReference>